<evidence type="ECO:0000256" key="1">
    <source>
        <dbReference type="ARBA" id="ARBA00012513"/>
    </source>
</evidence>
<dbReference type="Pfam" id="PF00069">
    <property type="entry name" value="Pkinase"/>
    <property type="match status" value="1"/>
</dbReference>
<reference evidence="16" key="2">
    <citation type="journal article" date="2018" name="Nat. Microbiol.">
        <title>Leveraging single-cell genomics to expand the fungal tree of life.</title>
        <authorList>
            <person name="Ahrendt S.R."/>
            <person name="Quandt C.A."/>
            <person name="Ciobanu D."/>
            <person name="Clum A."/>
            <person name="Salamov A."/>
            <person name="Andreopoulos B."/>
            <person name="Cheng J.F."/>
            <person name="Woyke T."/>
            <person name="Pelin A."/>
            <person name="Henrissat B."/>
            <person name="Reynolds N.K."/>
            <person name="Benny G.L."/>
            <person name="Smith M.E."/>
            <person name="James T.Y."/>
            <person name="Grigoriev I.V."/>
        </authorList>
    </citation>
    <scope>NUCLEOTIDE SEQUENCE [LARGE SCALE GENOMIC DNA]</scope>
    <source>
        <strain evidence="16">CSF55</strain>
    </source>
</reference>
<dbReference type="GO" id="GO:0005737">
    <property type="term" value="C:cytoplasm"/>
    <property type="evidence" value="ECO:0007669"/>
    <property type="project" value="TreeGrafter"/>
</dbReference>
<dbReference type="OMA" id="FYCEEIC"/>
<keyword evidence="2" id="KW-0723">Serine/threonine-protein kinase</keyword>
<dbReference type="GO" id="GO:0035556">
    <property type="term" value="P:intracellular signal transduction"/>
    <property type="evidence" value="ECO:0007669"/>
    <property type="project" value="TreeGrafter"/>
</dbReference>
<dbReference type="InterPro" id="IPR008271">
    <property type="entry name" value="Ser/Thr_kinase_AS"/>
</dbReference>
<evidence type="ECO:0000313" key="16">
    <source>
        <dbReference type="Proteomes" id="UP000281549"/>
    </source>
</evidence>
<accession>A0A075B112</accession>
<evidence type="ECO:0000313" key="14">
    <source>
        <dbReference type="EMBL" id="RKP20796.1"/>
    </source>
</evidence>
<keyword evidence="6 9" id="KW-0067">ATP-binding</keyword>
<dbReference type="GO" id="GO:0004674">
    <property type="term" value="F:protein serine/threonine kinase activity"/>
    <property type="evidence" value="ECO:0007669"/>
    <property type="project" value="UniProtKB-KW"/>
</dbReference>
<keyword evidence="3" id="KW-0808">Transferase</keyword>
<dbReference type="CDD" id="cd12121">
    <property type="entry name" value="MARK_C_like"/>
    <property type="match status" value="1"/>
</dbReference>
<proteinExistence type="predicted"/>
<dbReference type="EMBL" id="KE560937">
    <property type="protein sequence ID" value="EPZ34621.1"/>
    <property type="molecule type" value="Genomic_DNA"/>
</dbReference>
<feature type="region of interest" description="Disordered" evidence="10">
    <location>
        <begin position="1"/>
        <end position="21"/>
    </location>
</feature>
<dbReference type="FunFam" id="3.30.310.80:FF:000011">
    <property type="entry name" value="Non-specific serine/threonine protein kinase"/>
    <property type="match status" value="1"/>
</dbReference>
<dbReference type="FunFam" id="3.30.200.20:FF:000003">
    <property type="entry name" value="Non-specific serine/threonine protein kinase"/>
    <property type="match status" value="1"/>
</dbReference>
<keyword evidence="15" id="KW-1185">Reference proteome</keyword>
<evidence type="ECO:0000256" key="6">
    <source>
        <dbReference type="ARBA" id="ARBA00022840"/>
    </source>
</evidence>
<comment type="catalytic activity">
    <reaction evidence="7">
        <text>L-threonyl-[protein] + ATP = O-phospho-L-threonyl-[protein] + ADP + H(+)</text>
        <dbReference type="Rhea" id="RHEA:46608"/>
        <dbReference type="Rhea" id="RHEA-COMP:11060"/>
        <dbReference type="Rhea" id="RHEA-COMP:11605"/>
        <dbReference type="ChEBI" id="CHEBI:15378"/>
        <dbReference type="ChEBI" id="CHEBI:30013"/>
        <dbReference type="ChEBI" id="CHEBI:30616"/>
        <dbReference type="ChEBI" id="CHEBI:61977"/>
        <dbReference type="ChEBI" id="CHEBI:456216"/>
        <dbReference type="EC" id="2.7.11.1"/>
    </reaction>
</comment>
<dbReference type="HOGENOM" id="CLU_000288_59_3_1"/>
<dbReference type="Pfam" id="PF02149">
    <property type="entry name" value="KA1"/>
    <property type="match status" value="1"/>
</dbReference>
<dbReference type="InterPro" id="IPR011009">
    <property type="entry name" value="Kinase-like_dom_sf"/>
</dbReference>
<dbReference type="GO" id="GO:0005524">
    <property type="term" value="F:ATP binding"/>
    <property type="evidence" value="ECO:0007669"/>
    <property type="project" value="UniProtKB-UniRule"/>
</dbReference>
<dbReference type="EC" id="2.7.11.1" evidence="1"/>
<dbReference type="EMBL" id="ML005020">
    <property type="protein sequence ID" value="RKP20796.1"/>
    <property type="molecule type" value="Genomic_DNA"/>
</dbReference>
<feature type="domain" description="Protein kinase" evidence="11">
    <location>
        <begin position="27"/>
        <end position="279"/>
    </location>
</feature>
<dbReference type="Proteomes" id="UP000281549">
    <property type="component" value="Unassembled WGS sequence"/>
</dbReference>
<dbReference type="PROSITE" id="PS50011">
    <property type="entry name" value="PROTEIN_KINASE_DOM"/>
    <property type="match status" value="1"/>
</dbReference>
<dbReference type="InterPro" id="IPR028375">
    <property type="entry name" value="KA1/Ssp2_C"/>
</dbReference>
<gene>
    <name evidence="13" type="ORF">O9G_001923</name>
    <name evidence="14" type="ORF">ROZALSC1DRAFT_27746</name>
</gene>
<dbReference type="OrthoDB" id="193931at2759"/>
<feature type="binding site" evidence="9">
    <location>
        <position position="56"/>
    </location>
    <ligand>
        <name>ATP</name>
        <dbReference type="ChEBI" id="CHEBI:30616"/>
    </ligand>
</feature>
<dbReference type="SUPFAM" id="SSF56112">
    <property type="entry name" value="Protein kinase-like (PK-like)"/>
    <property type="match status" value="1"/>
</dbReference>
<feature type="region of interest" description="Disordered" evidence="10">
    <location>
        <begin position="348"/>
        <end position="368"/>
    </location>
</feature>
<evidence type="ECO:0000256" key="9">
    <source>
        <dbReference type="PROSITE-ProRule" id="PRU10141"/>
    </source>
</evidence>
<evidence type="ECO:0000256" key="8">
    <source>
        <dbReference type="ARBA" id="ARBA00048679"/>
    </source>
</evidence>
<dbReference type="PROSITE" id="PS50032">
    <property type="entry name" value="KA1"/>
    <property type="match status" value="1"/>
</dbReference>
<feature type="compositionally biased region" description="Basic and acidic residues" evidence="10">
    <location>
        <begin position="348"/>
        <end position="361"/>
    </location>
</feature>
<dbReference type="SUPFAM" id="SSF103243">
    <property type="entry name" value="KA1-like"/>
    <property type="match status" value="1"/>
</dbReference>
<dbReference type="Gene3D" id="1.10.510.10">
    <property type="entry name" value="Transferase(Phosphotransferase) domain 1"/>
    <property type="match status" value="1"/>
</dbReference>
<dbReference type="FunFam" id="1.10.510.10:FF:000592">
    <property type="entry name" value="CAMK family protein kinase"/>
    <property type="match status" value="1"/>
</dbReference>
<evidence type="ECO:0000259" key="11">
    <source>
        <dbReference type="PROSITE" id="PS50011"/>
    </source>
</evidence>
<protein>
    <recommendedName>
        <fullName evidence="1">non-specific serine/threonine protein kinase</fullName>
        <ecNumber evidence="1">2.7.11.1</ecNumber>
    </recommendedName>
</protein>
<name>A0A075B112_ROZAC</name>
<dbReference type="Gene3D" id="3.30.310.80">
    <property type="entry name" value="Kinase associated domain 1, KA1"/>
    <property type="match status" value="1"/>
</dbReference>
<dbReference type="InterPro" id="IPR000719">
    <property type="entry name" value="Prot_kinase_dom"/>
</dbReference>
<evidence type="ECO:0000256" key="2">
    <source>
        <dbReference type="ARBA" id="ARBA00022527"/>
    </source>
</evidence>
<dbReference type="PANTHER" id="PTHR24346:SF106">
    <property type="entry name" value="PROTEIN KINASE DOMAIN-CONTAINING PROTEIN"/>
    <property type="match status" value="1"/>
</dbReference>
<dbReference type="SMART" id="SM00220">
    <property type="entry name" value="S_TKc"/>
    <property type="match status" value="1"/>
</dbReference>
<dbReference type="PANTHER" id="PTHR24346">
    <property type="entry name" value="MAP/MICROTUBULE AFFINITY-REGULATING KINASE"/>
    <property type="match status" value="1"/>
</dbReference>
<evidence type="ECO:0000256" key="4">
    <source>
        <dbReference type="ARBA" id="ARBA00022741"/>
    </source>
</evidence>
<comment type="catalytic activity">
    <reaction evidence="8">
        <text>L-seryl-[protein] + ATP = O-phospho-L-seryl-[protein] + ADP + H(+)</text>
        <dbReference type="Rhea" id="RHEA:17989"/>
        <dbReference type="Rhea" id="RHEA-COMP:9863"/>
        <dbReference type="Rhea" id="RHEA-COMP:11604"/>
        <dbReference type="ChEBI" id="CHEBI:15378"/>
        <dbReference type="ChEBI" id="CHEBI:29999"/>
        <dbReference type="ChEBI" id="CHEBI:30616"/>
        <dbReference type="ChEBI" id="CHEBI:83421"/>
        <dbReference type="ChEBI" id="CHEBI:456216"/>
        <dbReference type="EC" id="2.7.11.1"/>
    </reaction>
</comment>
<keyword evidence="5 13" id="KW-0418">Kinase</keyword>
<evidence type="ECO:0000256" key="5">
    <source>
        <dbReference type="ARBA" id="ARBA00022777"/>
    </source>
</evidence>
<reference evidence="14" key="3">
    <citation type="submission" date="2018-08" db="EMBL/GenBank/DDBJ databases">
        <title>Leveraging single-cell genomics to expand the Fungal Tree of Life.</title>
        <authorList>
            <consortium name="DOE Joint Genome Institute"/>
            <person name="Ahrendt S.R."/>
            <person name="Quandt C.A."/>
            <person name="Ciobanu D."/>
            <person name="Clum A."/>
            <person name="Salamov A."/>
            <person name="Andreopoulos B."/>
            <person name="Cheng J.-F."/>
            <person name="Woyke T."/>
            <person name="Pelin A."/>
            <person name="Henrissat B."/>
            <person name="Reynolds N."/>
            <person name="Benny G.L."/>
            <person name="Smith M.E."/>
            <person name="James T.Y."/>
            <person name="Grigoriev I.V."/>
        </authorList>
    </citation>
    <scope>NUCLEOTIDE SEQUENCE</scope>
    <source>
        <strain evidence="14">CSF55</strain>
    </source>
</reference>
<dbReference type="CDD" id="cd14003">
    <property type="entry name" value="STKc_AMPK-like"/>
    <property type="match status" value="1"/>
</dbReference>
<dbReference type="PROSITE" id="PS00107">
    <property type="entry name" value="PROTEIN_KINASE_ATP"/>
    <property type="match status" value="1"/>
</dbReference>
<dbReference type="Proteomes" id="UP000030755">
    <property type="component" value="Unassembled WGS sequence"/>
</dbReference>
<evidence type="ECO:0000256" key="3">
    <source>
        <dbReference type="ARBA" id="ARBA00022679"/>
    </source>
</evidence>
<dbReference type="PROSITE" id="PS00108">
    <property type="entry name" value="PROTEIN_KINASE_ST"/>
    <property type="match status" value="1"/>
</dbReference>
<evidence type="ECO:0000259" key="12">
    <source>
        <dbReference type="PROSITE" id="PS50032"/>
    </source>
</evidence>
<evidence type="ECO:0000256" key="7">
    <source>
        <dbReference type="ARBA" id="ARBA00047899"/>
    </source>
</evidence>
<dbReference type="AlphaFoldDB" id="A0A075B112"/>
<evidence type="ECO:0000313" key="15">
    <source>
        <dbReference type="Proteomes" id="UP000030755"/>
    </source>
</evidence>
<evidence type="ECO:0000256" key="10">
    <source>
        <dbReference type="SAM" id="MobiDB-lite"/>
    </source>
</evidence>
<keyword evidence="4 9" id="KW-0547">Nucleotide-binding</keyword>
<dbReference type="InterPro" id="IPR017441">
    <property type="entry name" value="Protein_kinase_ATP_BS"/>
</dbReference>
<reference evidence="13 15" key="1">
    <citation type="journal article" date="2013" name="Curr. Biol.">
        <title>Shared signatures of parasitism and phylogenomics unite Cryptomycota and microsporidia.</title>
        <authorList>
            <person name="James T.Y."/>
            <person name="Pelin A."/>
            <person name="Bonen L."/>
            <person name="Ahrendt S."/>
            <person name="Sain D."/>
            <person name="Corradi N."/>
            <person name="Stajich J.E."/>
        </authorList>
    </citation>
    <scope>NUCLEOTIDE SEQUENCE [LARGE SCALE GENOMIC DNA]</scope>
    <source>
        <strain evidence="13">CSF55</strain>
        <strain evidence="13">CSF55</strain>
    </source>
</reference>
<sequence length="524" mass="59934">MSSQVHPAKVANKQSREQPKPEVVGNYRLDKIVGKGTYGTVHAAYRLDNNEKVAIKVINKSSISAEKHVTRIQREIRFLKLLHHPHIIAVLDVIENEHKIFIVMEYAQKGELFDYIVANKRLKDKEARFFFRQIISAVDYCHRNSIIHRDLKPENLLLDENKNIKIIDFGFCNTFRLNGQLDTFCGSPFYASPEMVLGKRYLGPEVDVWSLGVILYALLCGVLPFEDENVKILYKKIATASYYTPEYLSAESKNLIARMLVADPSKRATLDEIKKHVWMMDGYDSILDNYLPERPILSANRLNNEIVRRMVVFGCTADEVTRAFEDAKSNPIKNIYYLLSEKLQRAEKEKKMREEKAHRDSTTSLGSSITSLANTTSTISAMSLNSNQELASQNSLTESMQNNSKKGHERRFSAPIQELKSTTPAPKELNGWFLNVSTTTSKTPDEIIEIIRLVLKENSIGYQHSGFVFYCEEICNESDEKINFEIEICKVAKSSMHGLHFRRVNGGLWAFKKLCTKLVQQLHL</sequence>
<organism evidence="13 15">
    <name type="scientific">Rozella allomycis (strain CSF55)</name>
    <dbReference type="NCBI Taxonomy" id="988480"/>
    <lineage>
        <taxon>Eukaryota</taxon>
        <taxon>Fungi</taxon>
        <taxon>Fungi incertae sedis</taxon>
        <taxon>Cryptomycota</taxon>
        <taxon>Cryptomycota incertae sedis</taxon>
        <taxon>Rozella</taxon>
    </lineage>
</organism>
<dbReference type="InterPro" id="IPR001772">
    <property type="entry name" value="KA1_dom"/>
</dbReference>
<feature type="domain" description="KA1" evidence="12">
    <location>
        <begin position="475"/>
        <end position="524"/>
    </location>
</feature>
<dbReference type="STRING" id="988480.A0A075B112"/>
<evidence type="ECO:0000313" key="13">
    <source>
        <dbReference type="EMBL" id="EPZ34621.1"/>
    </source>
</evidence>